<feature type="non-terminal residue" evidence="2">
    <location>
        <position position="1"/>
    </location>
</feature>
<evidence type="ECO:0000313" key="2">
    <source>
        <dbReference type="EMBL" id="KAG0009940.1"/>
    </source>
</evidence>
<feature type="compositionally biased region" description="Pro residues" evidence="1">
    <location>
        <begin position="8"/>
        <end position="18"/>
    </location>
</feature>
<gene>
    <name evidence="2" type="ORF">BGZ80_001912</name>
</gene>
<name>A0A9P6SXG0_9FUNG</name>
<reference evidence="2" key="1">
    <citation type="journal article" date="2020" name="Fungal Divers.">
        <title>Resolving the Mortierellaceae phylogeny through synthesis of multi-gene phylogenetics and phylogenomics.</title>
        <authorList>
            <person name="Vandepol N."/>
            <person name="Liber J."/>
            <person name="Desiro A."/>
            <person name="Na H."/>
            <person name="Kennedy M."/>
            <person name="Barry K."/>
            <person name="Grigoriev I.V."/>
            <person name="Miller A.N."/>
            <person name="O'Donnell K."/>
            <person name="Stajich J.E."/>
            <person name="Bonito G."/>
        </authorList>
    </citation>
    <scope>NUCLEOTIDE SEQUENCE</scope>
    <source>
        <strain evidence="2">NRRL 2769</strain>
    </source>
</reference>
<accession>A0A9P6SXG0</accession>
<sequence>VSSVALPAAPPITPPITPPARSKQRKRQAPAAAKSDNSDKLNKRGKGNGHVFTPSRG</sequence>
<comment type="caution">
    <text evidence="2">The sequence shown here is derived from an EMBL/GenBank/DDBJ whole genome shotgun (WGS) entry which is preliminary data.</text>
</comment>
<evidence type="ECO:0000256" key="1">
    <source>
        <dbReference type="SAM" id="MobiDB-lite"/>
    </source>
</evidence>
<organism evidence="2 3">
    <name type="scientific">Entomortierella chlamydospora</name>
    <dbReference type="NCBI Taxonomy" id="101097"/>
    <lineage>
        <taxon>Eukaryota</taxon>
        <taxon>Fungi</taxon>
        <taxon>Fungi incertae sedis</taxon>
        <taxon>Mucoromycota</taxon>
        <taxon>Mortierellomycotina</taxon>
        <taxon>Mortierellomycetes</taxon>
        <taxon>Mortierellales</taxon>
        <taxon>Mortierellaceae</taxon>
        <taxon>Entomortierella</taxon>
    </lineage>
</organism>
<proteinExistence type="predicted"/>
<dbReference type="EMBL" id="JAAAID010001454">
    <property type="protein sequence ID" value="KAG0009940.1"/>
    <property type="molecule type" value="Genomic_DNA"/>
</dbReference>
<dbReference type="Proteomes" id="UP000703661">
    <property type="component" value="Unassembled WGS sequence"/>
</dbReference>
<feature type="region of interest" description="Disordered" evidence="1">
    <location>
        <begin position="1"/>
        <end position="57"/>
    </location>
</feature>
<protein>
    <submittedName>
        <fullName evidence="2">Uncharacterized protein</fullName>
    </submittedName>
</protein>
<evidence type="ECO:0000313" key="3">
    <source>
        <dbReference type="Proteomes" id="UP000703661"/>
    </source>
</evidence>
<keyword evidence="3" id="KW-1185">Reference proteome</keyword>
<dbReference type="AlphaFoldDB" id="A0A9P6SXG0"/>